<keyword evidence="3" id="KW-1185">Reference proteome</keyword>
<accession>A0A514CFU8</accession>
<reference evidence="2 3" key="1">
    <citation type="submission" date="2019-06" db="EMBL/GenBank/DDBJ databases">
        <title>Echinicola alkalisoli sp. nov. isolated from saline soil.</title>
        <authorList>
            <person name="Sun J.-Q."/>
            <person name="Xu L."/>
        </authorList>
    </citation>
    <scope>NUCLEOTIDE SEQUENCE [LARGE SCALE GENOMIC DNA]</scope>
    <source>
        <strain evidence="2 3">LN3S3</strain>
    </source>
</reference>
<gene>
    <name evidence="2" type="ORF">FKX85_05665</name>
</gene>
<dbReference type="CDD" id="cd02208">
    <property type="entry name" value="cupin_RmlC-like"/>
    <property type="match status" value="1"/>
</dbReference>
<dbReference type="Gene3D" id="2.60.120.10">
    <property type="entry name" value="Jelly Rolls"/>
    <property type="match status" value="1"/>
</dbReference>
<sequence length="145" mass="16283">MDKKKETVIQPGTIALNDHETSTELAAIHIPDIVIPKGGAPIMERYMRCRVLECQPGEIINVHSHTNRPAILYILEGNGEEHSNQFEGTRLWKAGDCFTEYNDTEHWVKNRSEKVPLKVLSFDLLDAEAELKNAAARDKKQSGGC</sequence>
<dbReference type="InterPro" id="IPR014710">
    <property type="entry name" value="RmlC-like_jellyroll"/>
</dbReference>
<proteinExistence type="predicted"/>
<dbReference type="SUPFAM" id="SSF51182">
    <property type="entry name" value="RmlC-like cupins"/>
    <property type="match status" value="1"/>
</dbReference>
<evidence type="ECO:0000259" key="1">
    <source>
        <dbReference type="Pfam" id="PF07883"/>
    </source>
</evidence>
<organism evidence="2 3">
    <name type="scientific">Echinicola soli</name>
    <dbReference type="NCBI Taxonomy" id="2591634"/>
    <lineage>
        <taxon>Bacteria</taxon>
        <taxon>Pseudomonadati</taxon>
        <taxon>Bacteroidota</taxon>
        <taxon>Cytophagia</taxon>
        <taxon>Cytophagales</taxon>
        <taxon>Cyclobacteriaceae</taxon>
        <taxon>Echinicola</taxon>
    </lineage>
</organism>
<dbReference type="InterPro" id="IPR013096">
    <property type="entry name" value="Cupin_2"/>
</dbReference>
<evidence type="ECO:0000313" key="2">
    <source>
        <dbReference type="EMBL" id="QDH78544.1"/>
    </source>
</evidence>
<dbReference type="EMBL" id="CP041253">
    <property type="protein sequence ID" value="QDH78544.1"/>
    <property type="molecule type" value="Genomic_DNA"/>
</dbReference>
<evidence type="ECO:0000313" key="3">
    <source>
        <dbReference type="Proteomes" id="UP000316614"/>
    </source>
</evidence>
<dbReference type="Pfam" id="PF07883">
    <property type="entry name" value="Cupin_2"/>
    <property type="match status" value="1"/>
</dbReference>
<dbReference type="InterPro" id="IPR011051">
    <property type="entry name" value="RmlC_Cupin_sf"/>
</dbReference>
<dbReference type="Proteomes" id="UP000316614">
    <property type="component" value="Chromosome"/>
</dbReference>
<dbReference type="KEGG" id="echi:FKX85_05665"/>
<dbReference type="RefSeq" id="WP_141613800.1">
    <property type="nucleotide sequence ID" value="NZ_CP041253.1"/>
</dbReference>
<dbReference type="OrthoDB" id="195923at2"/>
<protein>
    <submittedName>
        <fullName evidence="2">Cupin domain-containing protein</fullName>
    </submittedName>
</protein>
<feature type="domain" description="Cupin type-2" evidence="1">
    <location>
        <begin position="52"/>
        <end position="121"/>
    </location>
</feature>
<name>A0A514CFU8_9BACT</name>
<dbReference type="AlphaFoldDB" id="A0A514CFU8"/>